<gene>
    <name evidence="2" type="ORF">BJBARM4_0385</name>
</gene>
<feature type="transmembrane region" description="Helical" evidence="1">
    <location>
        <begin position="74"/>
        <end position="93"/>
    </location>
</feature>
<feature type="transmembrane region" description="Helical" evidence="1">
    <location>
        <begin position="12"/>
        <end position="31"/>
    </location>
</feature>
<dbReference type="Proteomes" id="UP000009375">
    <property type="component" value="Unassembled WGS sequence"/>
</dbReference>
<keyword evidence="1" id="KW-1133">Transmembrane helix</keyword>
<feature type="transmembrane region" description="Helical" evidence="1">
    <location>
        <begin position="235"/>
        <end position="252"/>
    </location>
</feature>
<dbReference type="EMBL" id="GG730044">
    <property type="protein sequence ID" value="EEZ92998.1"/>
    <property type="molecule type" value="Genomic_DNA"/>
</dbReference>
<evidence type="ECO:0000313" key="2">
    <source>
        <dbReference type="EMBL" id="EEZ92998.1"/>
    </source>
</evidence>
<feature type="transmembrane region" description="Helical" evidence="1">
    <location>
        <begin position="114"/>
        <end position="135"/>
    </location>
</feature>
<evidence type="ECO:0000256" key="1">
    <source>
        <dbReference type="SAM" id="Phobius"/>
    </source>
</evidence>
<reference evidence="2 3" key="1">
    <citation type="journal article" date="2010" name="Proc. Natl. Acad. Sci. U.S.A.">
        <title>Enigmatic, ultrasmall, uncultivated Archaea.</title>
        <authorList>
            <person name="Baker B.J."/>
            <person name="Comolli L.R."/>
            <person name="Dick G.J."/>
            <person name="Hauser L.J."/>
            <person name="Hyatt D."/>
            <person name="Dill B.D."/>
            <person name="Land M.L."/>
            <person name="Verberkmoes N.C."/>
            <person name="Hettich R.L."/>
            <person name="Banfield J.F."/>
        </authorList>
    </citation>
    <scope>NUCLEOTIDE SEQUENCE [LARGE SCALE GENOMIC DNA]</scope>
</reference>
<accession>D2EF72</accession>
<dbReference type="AlphaFoldDB" id="D2EF72"/>
<feature type="transmembrane region" description="Helical" evidence="1">
    <location>
        <begin position="155"/>
        <end position="176"/>
    </location>
</feature>
<name>D2EF72_PARA4</name>
<protein>
    <submittedName>
        <fullName evidence="2">Membrane protein</fullName>
    </submittedName>
</protein>
<feature type="transmembrane region" description="Helical" evidence="1">
    <location>
        <begin position="43"/>
        <end position="68"/>
    </location>
</feature>
<feature type="transmembrane region" description="Helical" evidence="1">
    <location>
        <begin position="272"/>
        <end position="296"/>
    </location>
</feature>
<feature type="transmembrane region" description="Helical" evidence="1">
    <location>
        <begin position="183"/>
        <end position="203"/>
    </location>
</feature>
<keyword evidence="1" id="KW-0812">Transmembrane</keyword>
<feature type="transmembrane region" description="Helical" evidence="1">
    <location>
        <begin position="209"/>
        <end position="228"/>
    </location>
</feature>
<organism evidence="2 3">
    <name type="scientific">Candidatus Parvarchaeum acidiphilum ARMAN-4</name>
    <dbReference type="NCBI Taxonomy" id="662760"/>
    <lineage>
        <taxon>Archaea</taxon>
        <taxon>Candidatus Parvarchaeota</taxon>
        <taxon>Candidatus Parvarchaeum</taxon>
    </lineage>
</organism>
<evidence type="ECO:0000313" key="3">
    <source>
        <dbReference type="Proteomes" id="UP000009375"/>
    </source>
</evidence>
<proteinExistence type="predicted"/>
<sequence>MNIYITLNYSLLAILFAFLLAEAMSAITFIYDRQSLPKVKKYLDPIWGVVGTFVVFFVVNAEVLYPSIMPYIDYLYVFPILVATLLFIGRNLFLVFSEYIWKDSKFSPLMLARVYSLITFIILLILLSIFVSIISGVGVNSTLTSFSAAAFLSNIYAVGFIVGTLLIAFGLSFAFYKVDKMKFLSPISTVIGLLLFIYSMHGLNLNINYITYIIAAAIAAVSIVYFITGKTRREAIFVAAFLSVISINFLNYGKVFGTKSLYTYLNNSALSYASVLVTIVGGVILTAMLIFFLYMYKLPEDKNNDYNNVEYKDDEQKIGIANLYIIPNNNKVNGKEHKTGKNGKR</sequence>
<keyword evidence="1" id="KW-0472">Membrane</keyword>